<evidence type="ECO:0000313" key="1">
    <source>
        <dbReference type="EMBL" id="RAK91359.1"/>
    </source>
</evidence>
<dbReference type="Proteomes" id="UP000249748">
    <property type="component" value="Unassembled WGS sequence"/>
</dbReference>
<proteinExistence type="predicted"/>
<name>A0ACD1ILT8_9EURO</name>
<accession>A0ACD1ILT8</accession>
<evidence type="ECO:0000313" key="2">
    <source>
        <dbReference type="Proteomes" id="UP000249748"/>
    </source>
</evidence>
<gene>
    <name evidence="1" type="ORF">BO79DRAFT_81105</name>
</gene>
<organism evidence="1 2">
    <name type="scientific">Aspergillus costaricaensis CBS 115574</name>
    <dbReference type="NCBI Taxonomy" id="1448317"/>
    <lineage>
        <taxon>Eukaryota</taxon>
        <taxon>Fungi</taxon>
        <taxon>Dikarya</taxon>
        <taxon>Ascomycota</taxon>
        <taxon>Pezizomycotina</taxon>
        <taxon>Eurotiomycetes</taxon>
        <taxon>Eurotiomycetidae</taxon>
        <taxon>Eurotiales</taxon>
        <taxon>Aspergillaceae</taxon>
        <taxon>Aspergillus</taxon>
        <taxon>Aspergillus subgen. Circumdati</taxon>
    </lineage>
</organism>
<sequence>MYIPPKAISKKTTGFLSICEVEVVLSILSTCLVSLYVAAGIVQAIATLLKTGFVLVATSG</sequence>
<dbReference type="EMBL" id="KZ824542">
    <property type="protein sequence ID" value="RAK91359.1"/>
    <property type="molecule type" value="Genomic_DNA"/>
</dbReference>
<keyword evidence="2" id="KW-1185">Reference proteome</keyword>
<protein>
    <submittedName>
        <fullName evidence="1">Uncharacterized protein</fullName>
    </submittedName>
</protein>
<reference evidence="1" key="1">
    <citation type="submission" date="2018-02" db="EMBL/GenBank/DDBJ databases">
        <title>The genomes of Aspergillus section Nigri reveals drivers in fungal speciation.</title>
        <authorList>
            <consortium name="DOE Joint Genome Institute"/>
            <person name="Vesth T.C."/>
            <person name="Nybo J."/>
            <person name="Theobald S."/>
            <person name="Brandl J."/>
            <person name="Frisvad J.C."/>
            <person name="Nielsen K.F."/>
            <person name="Lyhne E.K."/>
            <person name="Kogle M.E."/>
            <person name="Kuo A."/>
            <person name="Riley R."/>
            <person name="Clum A."/>
            <person name="Nolan M."/>
            <person name="Lipzen A."/>
            <person name="Salamov A."/>
            <person name="Henrissat B."/>
            <person name="Wiebenga A."/>
            <person name="De vries R.P."/>
            <person name="Grigoriev I.V."/>
            <person name="Mortensen U.H."/>
            <person name="Andersen M.R."/>
            <person name="Baker S.E."/>
        </authorList>
    </citation>
    <scope>NUCLEOTIDE SEQUENCE</scope>
    <source>
        <strain evidence="1">CBS 115574</strain>
    </source>
</reference>